<keyword evidence="1" id="KW-0175">Coiled coil</keyword>
<accession>A0A109MYD2</accession>
<dbReference type="Pfam" id="PF26347">
    <property type="entry name" value="YtrI_sporulation"/>
    <property type="match status" value="1"/>
</dbReference>
<feature type="domain" description="Sporulation membrane protein YtrI C-terminal" evidence="3">
    <location>
        <begin position="80"/>
        <end position="164"/>
    </location>
</feature>
<evidence type="ECO:0000256" key="1">
    <source>
        <dbReference type="SAM" id="Coils"/>
    </source>
</evidence>
<keyword evidence="5" id="KW-1185">Reference proteome</keyword>
<dbReference type="InterPro" id="IPR058620">
    <property type="entry name" value="YtrI_C"/>
</dbReference>
<gene>
    <name evidence="4" type="ORF">AS888_06380</name>
</gene>
<organism evidence="4 5">
    <name type="scientific">Peribacillus simplex</name>
    <dbReference type="NCBI Taxonomy" id="1478"/>
    <lineage>
        <taxon>Bacteria</taxon>
        <taxon>Bacillati</taxon>
        <taxon>Bacillota</taxon>
        <taxon>Bacilli</taxon>
        <taxon>Bacillales</taxon>
        <taxon>Bacillaceae</taxon>
        <taxon>Peribacillus</taxon>
    </lineage>
</organism>
<sequence length="168" mass="19721">MRIPPYHRAPTWQRFFAGAALGGLLSWVMFFYMHGVQQEKQIRTLHEQREEIKDLNGKIAIWEQDYKKLNQQNEEILTIQEVEVKITNGTDYSLDHLSVAEAEDLIEDDLSSLLAKDVVSVYNGKMLLKKSIENKIMTINKKRYHLQVSEIMFYTKMNIEIKLKRTTS</sequence>
<feature type="coiled-coil region" evidence="1">
    <location>
        <begin position="38"/>
        <end position="72"/>
    </location>
</feature>
<dbReference type="EMBL" id="LNNH01000019">
    <property type="protein sequence ID" value="KWW20042.1"/>
    <property type="molecule type" value="Genomic_DNA"/>
</dbReference>
<dbReference type="RefSeq" id="WP_061142231.1">
    <property type="nucleotide sequence ID" value="NZ_LNNH01000019.1"/>
</dbReference>
<keyword evidence="2" id="KW-1133">Transmembrane helix</keyword>
<evidence type="ECO:0000313" key="5">
    <source>
        <dbReference type="Proteomes" id="UP000064189"/>
    </source>
</evidence>
<dbReference type="AlphaFoldDB" id="A0A109MYD2"/>
<reference evidence="4 5" key="1">
    <citation type="submission" date="2015-11" db="EMBL/GenBank/DDBJ databases">
        <title>Genome Sequence of Bacillus simplex strain VanAntwerpen2.</title>
        <authorList>
            <person name="Couger M.B."/>
        </authorList>
    </citation>
    <scope>NUCLEOTIDE SEQUENCE [LARGE SCALE GENOMIC DNA]</scope>
    <source>
        <strain evidence="4 5">VanAntwerpen02</strain>
    </source>
</reference>
<comment type="caution">
    <text evidence="4">The sequence shown here is derived from an EMBL/GenBank/DDBJ whole genome shotgun (WGS) entry which is preliminary data.</text>
</comment>
<evidence type="ECO:0000256" key="2">
    <source>
        <dbReference type="SAM" id="Phobius"/>
    </source>
</evidence>
<keyword evidence="2" id="KW-0812">Transmembrane</keyword>
<dbReference type="NCBIfam" id="NF041479">
    <property type="entry name" value="spor_membprot_YtrI"/>
    <property type="match status" value="1"/>
</dbReference>
<name>A0A109MYD2_9BACI</name>
<evidence type="ECO:0000259" key="3">
    <source>
        <dbReference type="Pfam" id="PF26347"/>
    </source>
</evidence>
<protein>
    <submittedName>
        <fullName evidence="4">Sporulation protein</fullName>
    </submittedName>
</protein>
<dbReference type="InterPro" id="IPR048198">
    <property type="entry name" value="YtrI"/>
</dbReference>
<keyword evidence="2" id="KW-0472">Membrane</keyword>
<proteinExistence type="predicted"/>
<evidence type="ECO:0000313" key="4">
    <source>
        <dbReference type="EMBL" id="KWW20042.1"/>
    </source>
</evidence>
<dbReference type="Proteomes" id="UP000064189">
    <property type="component" value="Unassembled WGS sequence"/>
</dbReference>
<feature type="transmembrane region" description="Helical" evidence="2">
    <location>
        <begin position="12"/>
        <end position="33"/>
    </location>
</feature>